<proteinExistence type="predicted"/>
<evidence type="ECO:0000313" key="8">
    <source>
        <dbReference type="EMBL" id="CBI11297.1"/>
    </source>
</evidence>
<keyword evidence="4 6" id="KW-1133">Transmembrane helix</keyword>
<dbReference type="EMBL" id="CABR01000131">
    <property type="protein sequence ID" value="CBI11297.1"/>
    <property type="molecule type" value="Genomic_DNA"/>
</dbReference>
<evidence type="ECO:0000256" key="3">
    <source>
        <dbReference type="ARBA" id="ARBA00022692"/>
    </source>
</evidence>
<reference evidence="8" key="1">
    <citation type="submission" date="2009-10" db="EMBL/GenBank/DDBJ databases">
        <title>Diversity of trophic interactions inside an arsenic-rich microbial ecosystem.</title>
        <authorList>
            <person name="Bertin P.N."/>
            <person name="Heinrich-Salmeron A."/>
            <person name="Pelletier E."/>
            <person name="Goulhen-Chollet F."/>
            <person name="Arsene-Ploetze F."/>
            <person name="Gallien S."/>
            <person name="Calteau A."/>
            <person name="Vallenet D."/>
            <person name="Casiot C."/>
            <person name="Chane-Woon-Ming B."/>
            <person name="Giloteaux L."/>
            <person name="Barakat M."/>
            <person name="Bonnefoy V."/>
            <person name="Bruneel O."/>
            <person name="Chandler M."/>
            <person name="Cleiss J."/>
            <person name="Duran R."/>
            <person name="Elbaz-Poulichet F."/>
            <person name="Fonknechten N."/>
            <person name="Lauga B."/>
            <person name="Mornico D."/>
            <person name="Ortet P."/>
            <person name="Schaeffer C."/>
            <person name="Siguier P."/>
            <person name="Alexander Thil Smith A."/>
            <person name="Van Dorsselaer A."/>
            <person name="Weissenbach J."/>
            <person name="Medigue C."/>
            <person name="Le Paslier D."/>
        </authorList>
    </citation>
    <scope>NUCLEOTIDE SEQUENCE</scope>
</reference>
<evidence type="ECO:0000256" key="4">
    <source>
        <dbReference type="ARBA" id="ARBA00022989"/>
    </source>
</evidence>
<dbReference type="GO" id="GO:0009055">
    <property type="term" value="F:electron transfer activity"/>
    <property type="evidence" value="ECO:0007669"/>
    <property type="project" value="InterPro"/>
</dbReference>
<evidence type="ECO:0000256" key="1">
    <source>
        <dbReference type="ARBA" id="ARBA00004651"/>
    </source>
</evidence>
<feature type="domain" description="Cytochrome b561 bacterial/Ni-hydrogenase" evidence="7">
    <location>
        <begin position="3"/>
        <end position="154"/>
    </location>
</feature>
<evidence type="ECO:0000256" key="5">
    <source>
        <dbReference type="ARBA" id="ARBA00023136"/>
    </source>
</evidence>
<accession>E6QVM4</accession>
<protein>
    <recommendedName>
        <fullName evidence="7">Cytochrome b561 bacterial/Ni-hydrogenase domain-containing protein</fullName>
    </recommendedName>
</protein>
<evidence type="ECO:0000256" key="2">
    <source>
        <dbReference type="ARBA" id="ARBA00022475"/>
    </source>
</evidence>
<comment type="caution">
    <text evidence="8">The sequence shown here is derived from an EMBL/GenBank/DDBJ whole genome shotgun (WGS) entry which is preliminary data.</text>
</comment>
<keyword evidence="3 6" id="KW-0812">Transmembrane</keyword>
<keyword evidence="2" id="KW-1003">Cell membrane</keyword>
<gene>
    <name evidence="8" type="ORF">CARN7_2113</name>
</gene>
<feature type="transmembrane region" description="Helical" evidence="6">
    <location>
        <begin position="77"/>
        <end position="103"/>
    </location>
</feature>
<dbReference type="InterPro" id="IPR016174">
    <property type="entry name" value="Di-haem_cyt_TM"/>
</dbReference>
<evidence type="ECO:0000259" key="7">
    <source>
        <dbReference type="Pfam" id="PF01292"/>
    </source>
</evidence>
<dbReference type="InterPro" id="IPR011577">
    <property type="entry name" value="Cyt_b561_bac/Ni-Hgenase"/>
</dbReference>
<sequence>MKYSRPIRILHLLLAAGISAQLVLSLVMKAPKPGRTLDVVIGPVFPWFSRIRLAALIHELKEMGRLRLANPEAQNGLASAVQGLGLVIASLLASTGMVLYLGIAANGIMSPAVHAVKEFHETLGPLMWAYLGIHVGATMLHRFVFKHRSILSIFRLFR</sequence>
<dbReference type="AlphaFoldDB" id="E6QVM4"/>
<name>E6QVM4_9ZZZZ</name>
<dbReference type="GO" id="GO:0022904">
    <property type="term" value="P:respiratory electron transport chain"/>
    <property type="evidence" value="ECO:0007669"/>
    <property type="project" value="InterPro"/>
</dbReference>
<evidence type="ECO:0000256" key="6">
    <source>
        <dbReference type="SAM" id="Phobius"/>
    </source>
</evidence>
<comment type="subcellular location">
    <subcellularLocation>
        <location evidence="1">Cell membrane</location>
        <topology evidence="1">Multi-pass membrane protein</topology>
    </subcellularLocation>
</comment>
<feature type="transmembrane region" description="Helical" evidence="6">
    <location>
        <begin position="123"/>
        <end position="145"/>
    </location>
</feature>
<dbReference type="GO" id="GO:0005886">
    <property type="term" value="C:plasma membrane"/>
    <property type="evidence" value="ECO:0007669"/>
    <property type="project" value="UniProtKB-SubCell"/>
</dbReference>
<organism evidence="8">
    <name type="scientific">mine drainage metagenome</name>
    <dbReference type="NCBI Taxonomy" id="410659"/>
    <lineage>
        <taxon>unclassified sequences</taxon>
        <taxon>metagenomes</taxon>
        <taxon>ecological metagenomes</taxon>
    </lineage>
</organism>
<keyword evidence="5 6" id="KW-0472">Membrane</keyword>
<dbReference type="SUPFAM" id="SSF81342">
    <property type="entry name" value="Transmembrane di-heme cytochromes"/>
    <property type="match status" value="1"/>
</dbReference>
<dbReference type="Pfam" id="PF01292">
    <property type="entry name" value="Ni_hydr_CYTB"/>
    <property type="match status" value="1"/>
</dbReference>